<organism evidence="6 7">
    <name type="scientific">Rhodococcoides kyotonense</name>
    <dbReference type="NCBI Taxonomy" id="398843"/>
    <lineage>
        <taxon>Bacteria</taxon>
        <taxon>Bacillati</taxon>
        <taxon>Actinomycetota</taxon>
        <taxon>Actinomycetes</taxon>
        <taxon>Mycobacteriales</taxon>
        <taxon>Nocardiaceae</taxon>
        <taxon>Rhodococcoides</taxon>
    </lineage>
</organism>
<name>A0A239KL73_9NOCA</name>
<dbReference type="Proteomes" id="UP000198327">
    <property type="component" value="Unassembled WGS sequence"/>
</dbReference>
<dbReference type="InterPro" id="IPR050172">
    <property type="entry name" value="SsuD_RutA_monooxygenase"/>
</dbReference>
<dbReference type="Gene3D" id="3.20.20.30">
    <property type="entry name" value="Luciferase-like domain"/>
    <property type="match status" value="1"/>
</dbReference>
<reference evidence="7" key="1">
    <citation type="submission" date="2017-06" db="EMBL/GenBank/DDBJ databases">
        <authorList>
            <person name="Varghese N."/>
            <person name="Submissions S."/>
        </authorList>
    </citation>
    <scope>NUCLEOTIDE SEQUENCE [LARGE SCALE GENOMIC DNA]</scope>
    <source>
        <strain evidence="7">JCM 23211</strain>
    </source>
</reference>
<evidence type="ECO:0000313" key="7">
    <source>
        <dbReference type="Proteomes" id="UP000198327"/>
    </source>
</evidence>
<accession>A0A239KL73</accession>
<proteinExistence type="predicted"/>
<keyword evidence="4" id="KW-0503">Monooxygenase</keyword>
<dbReference type="InterPro" id="IPR036661">
    <property type="entry name" value="Luciferase-like_sf"/>
</dbReference>
<evidence type="ECO:0000256" key="3">
    <source>
        <dbReference type="ARBA" id="ARBA00023002"/>
    </source>
</evidence>
<dbReference type="PANTHER" id="PTHR42847:SF8">
    <property type="entry name" value="CONSERVED PROTEIN"/>
    <property type="match status" value="1"/>
</dbReference>
<evidence type="ECO:0000256" key="1">
    <source>
        <dbReference type="ARBA" id="ARBA00022630"/>
    </source>
</evidence>
<evidence type="ECO:0000256" key="2">
    <source>
        <dbReference type="ARBA" id="ARBA00022643"/>
    </source>
</evidence>
<evidence type="ECO:0000259" key="5">
    <source>
        <dbReference type="Pfam" id="PF00296"/>
    </source>
</evidence>
<sequence>MLVATHLAQDTHLAQERASLDEVTIRLGYQMPNFSYSGSVKELFPTVIAQAREAEAAGFDTAFVMDHFYQLPGIGKPDEPMLEAYSALSALATATDTIQLSALVTGNTYRNPAILAKTVTTLDVVSGGRAILGIGAGWFELEHNSFGLEFGTFTDRFERLDEALQIIEPMLRGQRPTFDGLWYQVEDAINEPRIRDDLPIMLGGGGEKKTFGLAAQFADHLNIICNASELPRKIKALEARCEEIDRDPKDLETSYLAFVILDEDGDKARQLQHDYLLSTGVDLSNLTDDEKAAATDRHFCGTPDDVAEQVKTRVLDKGVDGVIINLVTNGHQPGIVELAGKTLKPLV</sequence>
<dbReference type="InterPro" id="IPR011251">
    <property type="entry name" value="Luciferase-like_dom"/>
</dbReference>
<dbReference type="AlphaFoldDB" id="A0A239KL73"/>
<feature type="domain" description="Luciferase-like" evidence="5">
    <location>
        <begin position="44"/>
        <end position="312"/>
    </location>
</feature>
<dbReference type="GO" id="GO:0046306">
    <property type="term" value="P:alkanesulfonate catabolic process"/>
    <property type="evidence" value="ECO:0007669"/>
    <property type="project" value="TreeGrafter"/>
</dbReference>
<keyword evidence="1" id="KW-0285">Flavoprotein</keyword>
<dbReference type="InterPro" id="IPR019952">
    <property type="entry name" value="F420_OxRdatse_Rv1855c_pred"/>
</dbReference>
<keyword evidence="7" id="KW-1185">Reference proteome</keyword>
<dbReference type="PANTHER" id="PTHR42847">
    <property type="entry name" value="ALKANESULFONATE MONOOXYGENASE"/>
    <property type="match status" value="1"/>
</dbReference>
<keyword evidence="2" id="KW-0288">FMN</keyword>
<evidence type="ECO:0000313" key="6">
    <source>
        <dbReference type="EMBL" id="SNT18462.1"/>
    </source>
</evidence>
<protein>
    <submittedName>
        <fullName evidence="6">Probable F420-dependent oxidoreductase, Rv1855c family</fullName>
    </submittedName>
</protein>
<dbReference type="NCBIfam" id="TIGR03560">
    <property type="entry name" value="F420_Rv1855c"/>
    <property type="match status" value="1"/>
</dbReference>
<dbReference type="SUPFAM" id="SSF51679">
    <property type="entry name" value="Bacterial luciferase-like"/>
    <property type="match status" value="1"/>
</dbReference>
<evidence type="ECO:0000256" key="4">
    <source>
        <dbReference type="ARBA" id="ARBA00023033"/>
    </source>
</evidence>
<dbReference type="EMBL" id="FZOW01000010">
    <property type="protein sequence ID" value="SNT18462.1"/>
    <property type="molecule type" value="Genomic_DNA"/>
</dbReference>
<dbReference type="GO" id="GO:0008726">
    <property type="term" value="F:alkanesulfonate monooxygenase activity"/>
    <property type="evidence" value="ECO:0007669"/>
    <property type="project" value="TreeGrafter"/>
</dbReference>
<dbReference type="Pfam" id="PF00296">
    <property type="entry name" value="Bac_luciferase"/>
    <property type="match status" value="1"/>
</dbReference>
<gene>
    <name evidence="6" type="ORF">SAMN05421642_110229</name>
</gene>
<keyword evidence="3" id="KW-0560">Oxidoreductase</keyword>
<dbReference type="STRING" id="398843.A3K89_11555"/>